<dbReference type="STRING" id="262543.Exig_1642"/>
<proteinExistence type="predicted"/>
<organism evidence="2 3">
    <name type="scientific">Exiguobacterium sibiricum (strain DSM 17290 / CCUG 55495 / CIP 109462 / JCM 13490 / 255-15)</name>
    <dbReference type="NCBI Taxonomy" id="262543"/>
    <lineage>
        <taxon>Bacteria</taxon>
        <taxon>Bacillati</taxon>
        <taxon>Bacillota</taxon>
        <taxon>Bacilli</taxon>
        <taxon>Bacillales</taxon>
        <taxon>Bacillales Family XII. Incertae Sedis</taxon>
        <taxon>Exiguobacterium</taxon>
    </lineage>
</organism>
<dbReference type="eggNOG" id="COG3522">
    <property type="taxonomic scope" value="Bacteria"/>
</dbReference>
<sequence>MVYCIGMFVLGVVALTARGLYFDIFRITERGSLVAFLPAALLLFWIERWQQKRDTAFNGGGTGYTSLLSDRQSTGIKQIYRSETIVGSYRRTFEQAWHRWFVAFPKVENFFLNLDFDLSQRELRFEEKAGQRLWSNQTEWMIEEGGETVGDIQTENTVRHAVELTEVLNMTYRGETYQIRSPRLSRRIEVRRDKKTIATSHRKRHLLTFDVPDLETRSVLLAGMILFRLHFRE</sequence>
<gene>
    <name evidence="2" type="ordered locus">Exig_1642</name>
</gene>
<evidence type="ECO:0000313" key="2">
    <source>
        <dbReference type="EMBL" id="ACB61097.1"/>
    </source>
</evidence>
<keyword evidence="1" id="KW-0812">Transmembrane</keyword>
<dbReference type="AlphaFoldDB" id="B1YH36"/>
<dbReference type="Proteomes" id="UP000001681">
    <property type="component" value="Chromosome"/>
</dbReference>
<dbReference type="EMBL" id="CP001022">
    <property type="protein sequence ID" value="ACB61097.1"/>
    <property type="molecule type" value="Genomic_DNA"/>
</dbReference>
<dbReference type="OrthoDB" id="2351683at2"/>
<name>B1YH36_EXIS2</name>
<keyword evidence="1" id="KW-1133">Transmembrane helix</keyword>
<dbReference type="KEGG" id="esi:Exig_1642"/>
<keyword evidence="3" id="KW-1185">Reference proteome</keyword>
<reference evidence="2 3" key="2">
    <citation type="journal article" date="2008" name="BMC Genomics">
        <title>Architecture of thermal adaptation in an Exiguobacterium sibiricum strain isolated from 3 million year old permafrost: a genome and transcriptome approach.</title>
        <authorList>
            <person name="Rodrigues D.F."/>
            <person name="Ivanova N."/>
            <person name="He Z."/>
            <person name="Huebner M."/>
            <person name="Zhou J."/>
            <person name="Tiedje J.M."/>
        </authorList>
    </citation>
    <scope>NUCLEOTIDE SEQUENCE [LARGE SCALE GENOMIC DNA]</scope>
    <source>
        <strain evidence="3">DSM 17290 / CIP 109462 / JCM 13490 / 255-15</strain>
    </source>
</reference>
<feature type="transmembrane region" description="Helical" evidence="1">
    <location>
        <begin position="29"/>
        <end position="46"/>
    </location>
</feature>
<keyword evidence="1" id="KW-0472">Membrane</keyword>
<accession>B1YH36</accession>
<reference evidence="2 3" key="1">
    <citation type="journal article" date="2006" name="Extremophiles">
        <title>Characterization of Exiguobacterium isolates from the Siberian permafrost. Description of Exiguobacterium sibiricum sp. nov.</title>
        <authorList>
            <person name="Rodrigues D.F."/>
            <person name="Goris J."/>
            <person name="Vishnivetskaya T."/>
            <person name="Gilichinsky D."/>
            <person name="Thomashow M.F."/>
            <person name="Tiedje J.M."/>
        </authorList>
    </citation>
    <scope>NUCLEOTIDE SEQUENCE [LARGE SCALE GENOMIC DNA]</scope>
    <source>
        <strain evidence="3">DSM 17290 / CIP 109462 / JCM 13490 / 255-15</strain>
    </source>
</reference>
<protein>
    <submittedName>
        <fullName evidence="2">Uncharacterized protein</fullName>
    </submittedName>
</protein>
<dbReference type="HOGENOM" id="CLU_1150567_0_0_9"/>
<evidence type="ECO:0000313" key="3">
    <source>
        <dbReference type="Proteomes" id="UP000001681"/>
    </source>
</evidence>
<reference evidence="3" key="3">
    <citation type="submission" date="2008-04" db="EMBL/GenBank/DDBJ databases">
        <title>Complete sequence of chromosome of Exiguobacterium sibiricum 255-15.</title>
        <authorList>
            <consortium name="US DOE Joint Genome Institute"/>
            <person name="Copeland A."/>
            <person name="Lucas S."/>
            <person name="Lapidus A."/>
            <person name="Glavina del Rio T."/>
            <person name="Dalin E."/>
            <person name="Tice H."/>
            <person name="Bruce D."/>
            <person name="Goodwin L."/>
            <person name="Pitluck S."/>
            <person name="Kiss H."/>
            <person name="Chertkov O."/>
            <person name="Monk C."/>
            <person name="Brettin T."/>
            <person name="Detter J.C."/>
            <person name="Han C."/>
            <person name="Kuske C.R."/>
            <person name="Schmutz J."/>
            <person name="Larimer F."/>
            <person name="Land M."/>
            <person name="Hauser L."/>
            <person name="Kyrpides N."/>
            <person name="Mikhailova N."/>
            <person name="Vishnivetskaya T."/>
            <person name="Rodrigues D.F."/>
            <person name="Gilichinsky D."/>
            <person name="Tiedje J."/>
            <person name="Richardson P."/>
        </authorList>
    </citation>
    <scope>NUCLEOTIDE SEQUENCE [LARGE SCALE GENOMIC DNA]</scope>
    <source>
        <strain evidence="3">DSM 17290 / CIP 109462 / JCM 13490 / 255-15</strain>
    </source>
</reference>
<dbReference type="RefSeq" id="WP_012370517.1">
    <property type="nucleotide sequence ID" value="NC_010556.1"/>
</dbReference>
<evidence type="ECO:0000256" key="1">
    <source>
        <dbReference type="SAM" id="Phobius"/>
    </source>
</evidence>